<feature type="region of interest" description="Disordered" evidence="1">
    <location>
        <begin position="320"/>
        <end position="344"/>
    </location>
</feature>
<gene>
    <name evidence="3" type="ORF">HPB51_023244</name>
</gene>
<feature type="region of interest" description="Disordered" evidence="1">
    <location>
        <begin position="187"/>
        <end position="241"/>
    </location>
</feature>
<organism evidence="3 4">
    <name type="scientific">Rhipicephalus microplus</name>
    <name type="common">Cattle tick</name>
    <name type="synonym">Boophilus microplus</name>
    <dbReference type="NCBI Taxonomy" id="6941"/>
    <lineage>
        <taxon>Eukaryota</taxon>
        <taxon>Metazoa</taxon>
        <taxon>Ecdysozoa</taxon>
        <taxon>Arthropoda</taxon>
        <taxon>Chelicerata</taxon>
        <taxon>Arachnida</taxon>
        <taxon>Acari</taxon>
        <taxon>Parasitiformes</taxon>
        <taxon>Ixodida</taxon>
        <taxon>Ixodoidea</taxon>
        <taxon>Ixodidae</taxon>
        <taxon>Rhipicephalinae</taxon>
        <taxon>Rhipicephalus</taxon>
        <taxon>Boophilus</taxon>
    </lineage>
</organism>
<comment type="caution">
    <text evidence="3">The sequence shown here is derived from an EMBL/GenBank/DDBJ whole genome shotgun (WGS) entry which is preliminary data.</text>
</comment>
<feature type="compositionally biased region" description="Polar residues" evidence="1">
    <location>
        <begin position="121"/>
        <end position="132"/>
    </location>
</feature>
<feature type="compositionally biased region" description="Polar residues" evidence="1">
    <location>
        <begin position="209"/>
        <end position="232"/>
    </location>
</feature>
<accession>A0A9J6ECP8</accession>
<evidence type="ECO:0000256" key="2">
    <source>
        <dbReference type="SAM" id="Phobius"/>
    </source>
</evidence>
<keyword evidence="2" id="KW-0812">Transmembrane</keyword>
<feature type="compositionally biased region" description="Basic and acidic residues" evidence="1">
    <location>
        <begin position="320"/>
        <end position="330"/>
    </location>
</feature>
<feature type="region of interest" description="Disordered" evidence="1">
    <location>
        <begin position="119"/>
        <end position="154"/>
    </location>
</feature>
<evidence type="ECO:0000313" key="3">
    <source>
        <dbReference type="EMBL" id="KAH8032134.1"/>
    </source>
</evidence>
<feature type="transmembrane region" description="Helical" evidence="2">
    <location>
        <begin position="21"/>
        <end position="40"/>
    </location>
</feature>
<dbReference type="EMBL" id="JABSTU010000005">
    <property type="protein sequence ID" value="KAH8032134.1"/>
    <property type="molecule type" value="Genomic_DNA"/>
</dbReference>
<dbReference type="AlphaFoldDB" id="A0A9J6ECP8"/>
<protein>
    <submittedName>
        <fullName evidence="3">Uncharacterized protein</fullName>
    </submittedName>
</protein>
<reference evidence="3" key="1">
    <citation type="journal article" date="2020" name="Cell">
        <title>Large-Scale Comparative Analyses of Tick Genomes Elucidate Their Genetic Diversity and Vector Capacities.</title>
        <authorList>
            <consortium name="Tick Genome and Microbiome Consortium (TIGMIC)"/>
            <person name="Jia N."/>
            <person name="Wang J."/>
            <person name="Shi W."/>
            <person name="Du L."/>
            <person name="Sun Y."/>
            <person name="Zhan W."/>
            <person name="Jiang J.F."/>
            <person name="Wang Q."/>
            <person name="Zhang B."/>
            <person name="Ji P."/>
            <person name="Bell-Sakyi L."/>
            <person name="Cui X.M."/>
            <person name="Yuan T.T."/>
            <person name="Jiang B.G."/>
            <person name="Yang W.F."/>
            <person name="Lam T.T."/>
            <person name="Chang Q.C."/>
            <person name="Ding S.J."/>
            <person name="Wang X.J."/>
            <person name="Zhu J.G."/>
            <person name="Ruan X.D."/>
            <person name="Zhao L."/>
            <person name="Wei J.T."/>
            <person name="Ye R.Z."/>
            <person name="Que T.C."/>
            <person name="Du C.H."/>
            <person name="Zhou Y.H."/>
            <person name="Cheng J.X."/>
            <person name="Dai P.F."/>
            <person name="Guo W.B."/>
            <person name="Han X.H."/>
            <person name="Huang E.J."/>
            <person name="Li L.F."/>
            <person name="Wei W."/>
            <person name="Gao Y.C."/>
            <person name="Liu J.Z."/>
            <person name="Shao H.Z."/>
            <person name="Wang X."/>
            <person name="Wang C.C."/>
            <person name="Yang T.C."/>
            <person name="Huo Q.B."/>
            <person name="Li W."/>
            <person name="Chen H.Y."/>
            <person name="Chen S.E."/>
            <person name="Zhou L.G."/>
            <person name="Ni X.B."/>
            <person name="Tian J.H."/>
            <person name="Sheng Y."/>
            <person name="Liu T."/>
            <person name="Pan Y.S."/>
            <person name="Xia L.Y."/>
            <person name="Li J."/>
            <person name="Zhao F."/>
            <person name="Cao W.C."/>
        </authorList>
    </citation>
    <scope>NUCLEOTIDE SEQUENCE</scope>
    <source>
        <strain evidence="3">Rmic-2018</strain>
    </source>
</reference>
<feature type="region of interest" description="Disordered" evidence="1">
    <location>
        <begin position="273"/>
        <end position="297"/>
    </location>
</feature>
<name>A0A9J6ECP8_RHIMP</name>
<evidence type="ECO:0000256" key="1">
    <source>
        <dbReference type="SAM" id="MobiDB-lite"/>
    </source>
</evidence>
<keyword evidence="2" id="KW-0472">Membrane</keyword>
<evidence type="ECO:0000313" key="4">
    <source>
        <dbReference type="Proteomes" id="UP000821866"/>
    </source>
</evidence>
<feature type="compositionally biased region" description="Basic and acidic residues" evidence="1">
    <location>
        <begin position="188"/>
        <end position="206"/>
    </location>
</feature>
<keyword evidence="2" id="KW-1133">Transmembrane helix</keyword>
<reference evidence="3" key="2">
    <citation type="submission" date="2021-09" db="EMBL/GenBank/DDBJ databases">
        <authorList>
            <person name="Jia N."/>
            <person name="Wang J."/>
            <person name="Shi W."/>
            <person name="Du L."/>
            <person name="Sun Y."/>
            <person name="Zhan W."/>
            <person name="Jiang J."/>
            <person name="Wang Q."/>
            <person name="Zhang B."/>
            <person name="Ji P."/>
            <person name="Sakyi L.B."/>
            <person name="Cui X."/>
            <person name="Yuan T."/>
            <person name="Jiang B."/>
            <person name="Yang W."/>
            <person name="Lam T.T.-Y."/>
            <person name="Chang Q."/>
            <person name="Ding S."/>
            <person name="Wang X."/>
            <person name="Zhu J."/>
            <person name="Ruan X."/>
            <person name="Zhao L."/>
            <person name="Wei J."/>
            <person name="Que T."/>
            <person name="Du C."/>
            <person name="Cheng J."/>
            <person name="Dai P."/>
            <person name="Han X."/>
            <person name="Huang E."/>
            <person name="Gao Y."/>
            <person name="Liu J."/>
            <person name="Shao H."/>
            <person name="Ye R."/>
            <person name="Li L."/>
            <person name="Wei W."/>
            <person name="Wang X."/>
            <person name="Wang C."/>
            <person name="Huo Q."/>
            <person name="Li W."/>
            <person name="Guo W."/>
            <person name="Chen H."/>
            <person name="Chen S."/>
            <person name="Zhou L."/>
            <person name="Zhou L."/>
            <person name="Ni X."/>
            <person name="Tian J."/>
            <person name="Zhou Y."/>
            <person name="Sheng Y."/>
            <person name="Liu T."/>
            <person name="Pan Y."/>
            <person name="Xia L."/>
            <person name="Li J."/>
            <person name="Zhao F."/>
            <person name="Cao W."/>
        </authorList>
    </citation>
    <scope>NUCLEOTIDE SEQUENCE</scope>
    <source>
        <strain evidence="3">Rmic-2018</strain>
        <tissue evidence="3">Larvae</tissue>
    </source>
</reference>
<keyword evidence="4" id="KW-1185">Reference proteome</keyword>
<dbReference type="Proteomes" id="UP000821866">
    <property type="component" value="Chromosome 3"/>
</dbReference>
<sequence>MVSAAWPEATQPGVAMSAGKVLALIVVVASFAIIAVGVSWCCWCVRSCIGTADKSIQAVKSMATVADTMDSSAQVVKSSLISATFPTTATTATMTNHPRVVASEPRMLKQVAEVEARVSDVPTSKSADNNARSFAPKATRSDDNRLQKTSLDAGKSLQRRCSKVYLLHPEANVVPLQSVGRSFQPSVRESEAHGLKRANVESKNERASAVSTLELRNTMTDETPSRRSSGSIKSAYGRLLDSPEPLNKLHYQISERGSSAGITTAYCISKQQTSEPRSFAAQHSRHKRSSRVPAGREGTAVHYEEVVATDCKYEGSSRLCKDAPEKKTPDRSSNLVTEKQENERTASFKTPIYSDERKVISRARGATTEPVKRAGQKVADKASVKSSDLPWAGKRSLLRKAQRATALSPRRRNGAPEVSIVINVPKKEVSLLEVTKEQMLANANHCCATLKKESF</sequence>
<proteinExistence type="predicted"/>